<accession>A0A6V7VXB6</accession>
<feature type="transmembrane region" description="Helical" evidence="1">
    <location>
        <begin position="215"/>
        <end position="233"/>
    </location>
</feature>
<feature type="transmembrane region" description="Helical" evidence="1">
    <location>
        <begin position="131"/>
        <end position="151"/>
    </location>
</feature>
<name>A0A6V7VXB6_MELEN</name>
<feature type="transmembrane region" description="Helical" evidence="1">
    <location>
        <begin position="86"/>
        <end position="110"/>
    </location>
</feature>
<protein>
    <submittedName>
        <fullName evidence="2">Uncharacterized protein</fullName>
    </submittedName>
</protein>
<comment type="caution">
    <text evidence="2">The sequence shown here is derived from an EMBL/GenBank/DDBJ whole genome shotgun (WGS) entry which is preliminary data.</text>
</comment>
<evidence type="ECO:0000313" key="4">
    <source>
        <dbReference type="EMBL" id="CAD2196306.1"/>
    </source>
</evidence>
<reference evidence="2 5" key="1">
    <citation type="submission" date="2020-08" db="EMBL/GenBank/DDBJ databases">
        <authorList>
            <person name="Koutsovoulos G."/>
            <person name="Danchin GJ E."/>
        </authorList>
    </citation>
    <scope>NUCLEOTIDE SEQUENCE [LARGE SCALE GENOMIC DNA]</scope>
</reference>
<dbReference type="Proteomes" id="UP000580250">
    <property type="component" value="Unassembled WGS sequence"/>
</dbReference>
<gene>
    <name evidence="2" type="ORF">MENT_LOCUS31585</name>
    <name evidence="3" type="ORF">MENT_LOCUS32528</name>
    <name evidence="4" type="ORF">MENT_LOCUS49462</name>
</gene>
<dbReference type="EMBL" id="CAJEWN010000371">
    <property type="protein sequence ID" value="CAD2180451.1"/>
    <property type="molecule type" value="Genomic_DNA"/>
</dbReference>
<keyword evidence="1" id="KW-1133">Transmembrane helix</keyword>
<evidence type="ECO:0000313" key="2">
    <source>
        <dbReference type="EMBL" id="CAD2179576.1"/>
    </source>
</evidence>
<keyword evidence="1" id="KW-0812">Transmembrane</keyword>
<dbReference type="AlphaFoldDB" id="A0A6V7VXB6"/>
<sequence>MTDNNICKYFLRILPPYRRNIVFILCGMQILFFTIILAIHQAFWLLSTRIFPVAYQMFDDTRNRDFEFSWNKTSRQQLDRYQAQLAVSWVIACVGISISMLCIIPEFCTVEVAAEEEVDLCVRQPSIAKMLTPLLFLCNFLLAACLITEWVEFPLFDNLFHNLFYGAIKEEAYLTSFEEELNCVSDEDKEGLDVWKCDRIIERAILNHKWLNPQLIAQLILTVLSIFVCMLFNDQEKINRGQLNCPEEID</sequence>
<feature type="transmembrane region" description="Helical" evidence="1">
    <location>
        <begin position="21"/>
        <end position="43"/>
    </location>
</feature>
<keyword evidence="1" id="KW-0472">Membrane</keyword>
<dbReference type="EMBL" id="CAJEWN010000347">
    <property type="protein sequence ID" value="CAD2179576.1"/>
    <property type="molecule type" value="Genomic_DNA"/>
</dbReference>
<dbReference type="EMBL" id="CAJEWN010001300">
    <property type="protein sequence ID" value="CAD2196306.1"/>
    <property type="molecule type" value="Genomic_DNA"/>
</dbReference>
<organism evidence="2 5">
    <name type="scientific">Meloidogyne enterolobii</name>
    <name type="common">Root-knot nematode worm</name>
    <name type="synonym">Meloidogyne mayaguensis</name>
    <dbReference type="NCBI Taxonomy" id="390850"/>
    <lineage>
        <taxon>Eukaryota</taxon>
        <taxon>Metazoa</taxon>
        <taxon>Ecdysozoa</taxon>
        <taxon>Nematoda</taxon>
        <taxon>Chromadorea</taxon>
        <taxon>Rhabditida</taxon>
        <taxon>Tylenchina</taxon>
        <taxon>Tylenchomorpha</taxon>
        <taxon>Tylenchoidea</taxon>
        <taxon>Meloidogynidae</taxon>
        <taxon>Meloidogyninae</taxon>
        <taxon>Meloidogyne</taxon>
    </lineage>
</organism>
<evidence type="ECO:0000313" key="3">
    <source>
        <dbReference type="EMBL" id="CAD2180451.1"/>
    </source>
</evidence>
<dbReference type="OrthoDB" id="5794738at2759"/>
<proteinExistence type="predicted"/>
<evidence type="ECO:0000256" key="1">
    <source>
        <dbReference type="SAM" id="Phobius"/>
    </source>
</evidence>
<evidence type="ECO:0000313" key="5">
    <source>
        <dbReference type="Proteomes" id="UP000580250"/>
    </source>
</evidence>